<dbReference type="GO" id="GO:0006629">
    <property type="term" value="P:lipid metabolic process"/>
    <property type="evidence" value="ECO:0007669"/>
    <property type="project" value="TreeGrafter"/>
</dbReference>
<keyword evidence="8 10" id="KW-0472">Membrane</keyword>
<comment type="similarity">
    <text evidence="4">Belongs to the TMEM43 family.</text>
</comment>
<dbReference type="Pfam" id="PF07787">
    <property type="entry name" value="TMEM43"/>
    <property type="match status" value="1"/>
</dbReference>
<evidence type="ECO:0000256" key="1">
    <source>
        <dbReference type="ARBA" id="ARBA00004127"/>
    </source>
</evidence>
<evidence type="ECO:0000256" key="7">
    <source>
        <dbReference type="ARBA" id="ARBA00022989"/>
    </source>
</evidence>
<sequence>MFRFLLFILWIGQSEDILKATIEDYFQGNDILEDAFINDDLYQQELIFQAGVLLFEQNPLIEQMLAMAETIGDGTNEQMLLLMSEAENEIPDYAELQSPISDTKVFEQHQRPKIEQIVTDEPEWLAQTEFFLGALTVFIAFPLLLNSEARKYKHHMILKDVVELKNDNSLIILQGSTLINEEHLIDILTGIKVENAIRFYRKVEELLINNQGDRKWIERESDIQWYDDEDNEIQLSQWKSQIQNSQCFLLGYQLNDNQIEKLTNWQKLKLNPYQYPEYQIDQNNIYITGNTTLRISYWYIPSQLLTVVCKSFGIQLNPIEIHIPILESTQGCSTSSTKQGCQELVCQKVYQWIVWNEWSQDEQNIDYVEEGLISLEDIFESKLTFKQSDLNKIRILAFFLMFIGIWMFFLPIYQVLSLFPMFGQLDIGPYLGAIVGFIFASVFWLITVGVSYCFYNKKVGLTLIFVGISICMVLIICTHFDYQIQPKSFLEIQQRWFS</sequence>
<evidence type="ECO:0000256" key="4">
    <source>
        <dbReference type="ARBA" id="ARBA00006627"/>
    </source>
</evidence>
<protein>
    <submittedName>
        <fullName evidence="12">Uncharacterized protein</fullName>
    </submittedName>
</protein>
<dbReference type="PANTHER" id="PTHR13416:SF2">
    <property type="entry name" value="TRANSMEMBRANE PROTEIN 43"/>
    <property type="match status" value="1"/>
</dbReference>
<feature type="transmembrane region" description="Helical" evidence="10">
    <location>
        <begin position="124"/>
        <end position="145"/>
    </location>
</feature>
<keyword evidence="9" id="KW-0539">Nucleus</keyword>
<keyword evidence="5 10" id="KW-0812">Transmembrane</keyword>
<feature type="transmembrane region" description="Helical" evidence="10">
    <location>
        <begin position="428"/>
        <end position="454"/>
    </location>
</feature>
<comment type="caution">
    <text evidence="12">The sequence shown here is derived from an EMBL/GenBank/DDBJ whole genome shotgun (WGS) entry which is preliminary data.</text>
</comment>
<evidence type="ECO:0000313" key="13">
    <source>
        <dbReference type="Proteomes" id="UP000692954"/>
    </source>
</evidence>
<proteinExistence type="inferred from homology"/>
<comment type="subcellular location">
    <subcellularLocation>
        <location evidence="1">Endomembrane system</location>
        <topology evidence="1">Multi-pass membrane protein</topology>
    </subcellularLocation>
    <subcellularLocation>
        <location evidence="3">Endoplasmic reticulum membrane</location>
    </subcellularLocation>
    <subcellularLocation>
        <location evidence="2">Nucleus envelope</location>
    </subcellularLocation>
</comment>
<evidence type="ECO:0000256" key="11">
    <source>
        <dbReference type="SAM" id="SignalP"/>
    </source>
</evidence>
<keyword evidence="11" id="KW-0732">Signal</keyword>
<evidence type="ECO:0000256" key="10">
    <source>
        <dbReference type="SAM" id="Phobius"/>
    </source>
</evidence>
<dbReference type="OrthoDB" id="283884at2759"/>
<evidence type="ECO:0000256" key="5">
    <source>
        <dbReference type="ARBA" id="ARBA00022692"/>
    </source>
</evidence>
<reference evidence="12" key="1">
    <citation type="submission" date="2021-01" db="EMBL/GenBank/DDBJ databases">
        <authorList>
            <consortium name="Genoscope - CEA"/>
            <person name="William W."/>
        </authorList>
    </citation>
    <scope>NUCLEOTIDE SEQUENCE</scope>
</reference>
<feature type="transmembrane region" description="Helical" evidence="10">
    <location>
        <begin position="395"/>
        <end position="416"/>
    </location>
</feature>
<name>A0A8S1PPZ9_9CILI</name>
<evidence type="ECO:0000256" key="9">
    <source>
        <dbReference type="ARBA" id="ARBA00023242"/>
    </source>
</evidence>
<evidence type="ECO:0000256" key="6">
    <source>
        <dbReference type="ARBA" id="ARBA00022824"/>
    </source>
</evidence>
<evidence type="ECO:0000256" key="3">
    <source>
        <dbReference type="ARBA" id="ARBA00004586"/>
    </source>
</evidence>
<feature type="chain" id="PRO_5035866564" evidence="11">
    <location>
        <begin position="21"/>
        <end position="498"/>
    </location>
</feature>
<keyword evidence="6" id="KW-0256">Endoplasmic reticulum</keyword>
<feature type="signal peptide" evidence="11">
    <location>
        <begin position="1"/>
        <end position="20"/>
    </location>
</feature>
<keyword evidence="13" id="KW-1185">Reference proteome</keyword>
<keyword evidence="7 10" id="KW-1133">Transmembrane helix</keyword>
<organism evidence="12 13">
    <name type="scientific">Paramecium sonneborni</name>
    <dbReference type="NCBI Taxonomy" id="65129"/>
    <lineage>
        <taxon>Eukaryota</taxon>
        <taxon>Sar</taxon>
        <taxon>Alveolata</taxon>
        <taxon>Ciliophora</taxon>
        <taxon>Intramacronucleata</taxon>
        <taxon>Oligohymenophorea</taxon>
        <taxon>Peniculida</taxon>
        <taxon>Parameciidae</taxon>
        <taxon>Paramecium</taxon>
    </lineage>
</organism>
<dbReference type="Proteomes" id="UP000692954">
    <property type="component" value="Unassembled WGS sequence"/>
</dbReference>
<dbReference type="GO" id="GO:0005789">
    <property type="term" value="C:endoplasmic reticulum membrane"/>
    <property type="evidence" value="ECO:0007669"/>
    <property type="project" value="UniProtKB-SubCell"/>
</dbReference>
<dbReference type="PANTHER" id="PTHR13416">
    <property type="match status" value="1"/>
</dbReference>
<gene>
    <name evidence="12" type="ORF">PSON_ATCC_30995.1.T0830098</name>
</gene>
<evidence type="ECO:0000313" key="12">
    <source>
        <dbReference type="EMBL" id="CAD8104944.1"/>
    </source>
</evidence>
<evidence type="ECO:0000256" key="2">
    <source>
        <dbReference type="ARBA" id="ARBA00004259"/>
    </source>
</evidence>
<dbReference type="AlphaFoldDB" id="A0A8S1PPZ9"/>
<accession>A0A8S1PPZ9</accession>
<evidence type="ECO:0000256" key="8">
    <source>
        <dbReference type="ARBA" id="ARBA00023136"/>
    </source>
</evidence>
<dbReference type="EMBL" id="CAJJDN010000083">
    <property type="protein sequence ID" value="CAD8104944.1"/>
    <property type="molecule type" value="Genomic_DNA"/>
</dbReference>
<dbReference type="GO" id="GO:0005637">
    <property type="term" value="C:nuclear inner membrane"/>
    <property type="evidence" value="ECO:0007669"/>
    <property type="project" value="TreeGrafter"/>
</dbReference>
<dbReference type="InterPro" id="IPR012430">
    <property type="entry name" value="TMEM43_fam"/>
</dbReference>
<dbReference type="GO" id="GO:0071763">
    <property type="term" value="P:nuclear membrane organization"/>
    <property type="evidence" value="ECO:0007669"/>
    <property type="project" value="TreeGrafter"/>
</dbReference>
<feature type="transmembrane region" description="Helical" evidence="10">
    <location>
        <begin position="461"/>
        <end position="482"/>
    </location>
</feature>